<keyword evidence="3" id="KW-0235">DNA replication</keyword>
<keyword evidence="2" id="KW-0963">Cytoplasm</keyword>
<dbReference type="InterPro" id="IPR003593">
    <property type="entry name" value="AAA+_ATPase"/>
</dbReference>
<dbReference type="Pfam" id="PF11638">
    <property type="entry name" value="DnaA_N"/>
    <property type="match status" value="1"/>
</dbReference>
<feature type="domain" description="Chromosomal replication initiator DnaA C-terminal" evidence="9">
    <location>
        <begin position="418"/>
        <end position="487"/>
    </location>
</feature>
<dbReference type="Gene3D" id="1.10.8.60">
    <property type="match status" value="1"/>
</dbReference>
<dbReference type="Gene3D" id="3.30.300.180">
    <property type="match status" value="1"/>
</dbReference>
<dbReference type="PROSITE" id="PS01008">
    <property type="entry name" value="DNAA"/>
    <property type="match status" value="1"/>
</dbReference>
<dbReference type="SUPFAM" id="SSF48295">
    <property type="entry name" value="TrpR-like"/>
    <property type="match status" value="1"/>
</dbReference>
<dbReference type="InterPro" id="IPR013317">
    <property type="entry name" value="DnaA_dom"/>
</dbReference>
<dbReference type="PRINTS" id="PR00051">
    <property type="entry name" value="DNAA"/>
</dbReference>
<dbReference type="HAMAP" id="MF_00377">
    <property type="entry name" value="DnaA_bact"/>
    <property type="match status" value="1"/>
</dbReference>
<dbReference type="EMBL" id="UINC01002442">
    <property type="protein sequence ID" value="SUZ96717.1"/>
    <property type="molecule type" value="Genomic_DNA"/>
</dbReference>
<dbReference type="InterPro" id="IPR020591">
    <property type="entry name" value="Chromosome_initiator_DnaA-like"/>
</dbReference>
<accession>A0A381S3A5</accession>
<evidence type="ECO:0008006" key="11">
    <source>
        <dbReference type="Google" id="ProtNLM"/>
    </source>
</evidence>
<keyword evidence="6" id="KW-0446">Lipid-binding</keyword>
<dbReference type="InterPro" id="IPR001957">
    <property type="entry name" value="Chromosome_initiator_DnaA"/>
</dbReference>
<dbReference type="GO" id="GO:0006275">
    <property type="term" value="P:regulation of DNA replication"/>
    <property type="evidence" value="ECO:0007669"/>
    <property type="project" value="InterPro"/>
</dbReference>
<dbReference type="AlphaFoldDB" id="A0A381S3A5"/>
<evidence type="ECO:0000256" key="5">
    <source>
        <dbReference type="ARBA" id="ARBA00022840"/>
    </source>
</evidence>
<keyword evidence="7" id="KW-0238">DNA-binding</keyword>
<dbReference type="PANTHER" id="PTHR30050">
    <property type="entry name" value="CHROMOSOMAL REPLICATION INITIATOR PROTEIN DNAA"/>
    <property type="match status" value="1"/>
</dbReference>
<keyword evidence="5" id="KW-0067">ATP-binding</keyword>
<dbReference type="GO" id="GO:0008289">
    <property type="term" value="F:lipid binding"/>
    <property type="evidence" value="ECO:0007669"/>
    <property type="project" value="UniProtKB-KW"/>
</dbReference>
<proteinExistence type="inferred from homology"/>
<dbReference type="InterPro" id="IPR024633">
    <property type="entry name" value="DnaA_N_dom"/>
</dbReference>
<dbReference type="Pfam" id="PF08299">
    <property type="entry name" value="Bac_DnaA_C"/>
    <property type="match status" value="1"/>
</dbReference>
<evidence type="ECO:0000256" key="6">
    <source>
        <dbReference type="ARBA" id="ARBA00023121"/>
    </source>
</evidence>
<dbReference type="CDD" id="cd00009">
    <property type="entry name" value="AAA"/>
    <property type="match status" value="1"/>
</dbReference>
<dbReference type="SUPFAM" id="SSF52540">
    <property type="entry name" value="P-loop containing nucleoside triphosphate hydrolases"/>
    <property type="match status" value="1"/>
</dbReference>
<evidence type="ECO:0000313" key="10">
    <source>
        <dbReference type="EMBL" id="SUZ96717.1"/>
    </source>
</evidence>
<gene>
    <name evidence="10" type="ORF">METZ01_LOCUS49571</name>
</gene>
<comment type="similarity">
    <text evidence="1">Belongs to the DnaA family.</text>
</comment>
<evidence type="ECO:0000256" key="2">
    <source>
        <dbReference type="ARBA" id="ARBA00022490"/>
    </source>
</evidence>
<dbReference type="SMART" id="SM00760">
    <property type="entry name" value="Bac_DnaA_C"/>
    <property type="match status" value="1"/>
</dbReference>
<evidence type="ECO:0000256" key="3">
    <source>
        <dbReference type="ARBA" id="ARBA00022705"/>
    </source>
</evidence>
<evidence type="ECO:0000256" key="1">
    <source>
        <dbReference type="ARBA" id="ARBA00006583"/>
    </source>
</evidence>
<dbReference type="GO" id="GO:0003688">
    <property type="term" value="F:DNA replication origin binding"/>
    <property type="evidence" value="ECO:0007669"/>
    <property type="project" value="InterPro"/>
</dbReference>
<dbReference type="PANTHER" id="PTHR30050:SF2">
    <property type="entry name" value="CHROMOSOMAL REPLICATION INITIATOR PROTEIN DNAA"/>
    <property type="match status" value="1"/>
</dbReference>
<evidence type="ECO:0000259" key="8">
    <source>
        <dbReference type="SMART" id="SM00382"/>
    </source>
</evidence>
<dbReference type="NCBIfam" id="TIGR00362">
    <property type="entry name" value="DnaA"/>
    <property type="match status" value="1"/>
</dbReference>
<dbReference type="InterPro" id="IPR010921">
    <property type="entry name" value="Trp_repressor/repl_initiator"/>
</dbReference>
<dbReference type="InterPro" id="IPR027417">
    <property type="entry name" value="P-loop_NTPase"/>
</dbReference>
<feature type="domain" description="AAA+ ATPase" evidence="8">
    <location>
        <begin position="207"/>
        <end position="338"/>
    </location>
</feature>
<evidence type="ECO:0000256" key="7">
    <source>
        <dbReference type="ARBA" id="ARBA00023125"/>
    </source>
</evidence>
<reference evidence="10" key="1">
    <citation type="submission" date="2018-05" db="EMBL/GenBank/DDBJ databases">
        <authorList>
            <person name="Lanie J.A."/>
            <person name="Ng W.-L."/>
            <person name="Kazmierczak K.M."/>
            <person name="Andrzejewski T.M."/>
            <person name="Davidsen T.M."/>
            <person name="Wayne K.J."/>
            <person name="Tettelin H."/>
            <person name="Glass J.I."/>
            <person name="Rusch D."/>
            <person name="Podicherti R."/>
            <person name="Tsui H.-C.T."/>
            <person name="Winkler M.E."/>
        </authorList>
    </citation>
    <scope>NUCLEOTIDE SEQUENCE</scope>
</reference>
<keyword evidence="4" id="KW-0547">Nucleotide-binding</keyword>
<dbReference type="GO" id="GO:0006270">
    <property type="term" value="P:DNA replication initiation"/>
    <property type="evidence" value="ECO:0007669"/>
    <property type="project" value="InterPro"/>
</dbReference>
<dbReference type="FunFam" id="1.10.8.60:FF:000003">
    <property type="entry name" value="Chromosomal replication initiator protein DnaA"/>
    <property type="match status" value="1"/>
</dbReference>
<dbReference type="SMART" id="SM00382">
    <property type="entry name" value="AAA"/>
    <property type="match status" value="1"/>
</dbReference>
<dbReference type="Pfam" id="PF00308">
    <property type="entry name" value="Bac_DnaA"/>
    <property type="match status" value="1"/>
</dbReference>
<dbReference type="InterPro" id="IPR013159">
    <property type="entry name" value="DnaA_C"/>
</dbReference>
<evidence type="ECO:0000259" key="9">
    <source>
        <dbReference type="SMART" id="SM00760"/>
    </source>
</evidence>
<dbReference type="FunFam" id="3.40.50.300:FF:000668">
    <property type="entry name" value="Chromosomal replication initiator protein DnaA"/>
    <property type="match status" value="1"/>
</dbReference>
<name>A0A381S3A5_9ZZZZ</name>
<sequence>MQAHNRFFRLNTQEKSIKHNTNKLSTIINCCYAVDNLEKTSIMKNMAEILFWNECKKTLERDLALEEYSTWIAPLKLKENIGISPKSYSVLAPNNFILEWVEQNYSNSIKDRLVAITNQKELNVNFEVIQGALEGIEVKKPYDNNVKTVNEEISSKPGNNREIHFSHKKDHHTNLIPGFTFDTFVEGKSNHIALAASRQVASGLKNSYNPLFIYGGVGLGKTHLMHAVGNLMKTHDQSKKITYIHSEKFVSDMVRSLQLGAISEFKQYYRSLDALLIDDIQFFARKEQSQEELFHTFNSLLERGSQMILTCDRYPKEINGLEDRLKSRFGWGLPVVIEPPGLETRVAITLSKAEEMGYKLDEESAFFIAQKVRSNVRELEGALKRVIANSNFTGKEIDIPLIKDSLKDLLAIQARQVSVDNIQKTVAEYYNIKLSDLLSKRRSRSIARPRQMSMFLAKELTNYSLPEIGESFGGRDHTTVLHACKKIKELRDFNNEIEEDYRNLFRALTI</sequence>
<dbReference type="InterPro" id="IPR038454">
    <property type="entry name" value="DnaA_N_sf"/>
</dbReference>
<evidence type="ECO:0000256" key="4">
    <source>
        <dbReference type="ARBA" id="ARBA00022741"/>
    </source>
</evidence>
<protein>
    <recommendedName>
        <fullName evidence="11">Chromosomal replication initiator protein DnaA</fullName>
    </recommendedName>
</protein>
<dbReference type="GO" id="GO:0005886">
    <property type="term" value="C:plasma membrane"/>
    <property type="evidence" value="ECO:0007669"/>
    <property type="project" value="TreeGrafter"/>
</dbReference>
<dbReference type="CDD" id="cd06571">
    <property type="entry name" value="Bac_DnaA_C"/>
    <property type="match status" value="1"/>
</dbReference>
<organism evidence="10">
    <name type="scientific">marine metagenome</name>
    <dbReference type="NCBI Taxonomy" id="408172"/>
    <lineage>
        <taxon>unclassified sequences</taxon>
        <taxon>metagenomes</taxon>
        <taxon>ecological metagenomes</taxon>
    </lineage>
</organism>
<dbReference type="GO" id="GO:0005524">
    <property type="term" value="F:ATP binding"/>
    <property type="evidence" value="ECO:0007669"/>
    <property type="project" value="UniProtKB-KW"/>
</dbReference>
<dbReference type="InterPro" id="IPR018312">
    <property type="entry name" value="Chromosome_initiator_DnaA_CS"/>
</dbReference>
<dbReference type="Gene3D" id="1.10.1750.10">
    <property type="match status" value="1"/>
</dbReference>
<dbReference type="Gene3D" id="3.40.50.300">
    <property type="entry name" value="P-loop containing nucleotide triphosphate hydrolases"/>
    <property type="match status" value="1"/>
</dbReference>